<dbReference type="InterPro" id="IPR002528">
    <property type="entry name" value="MATE_fam"/>
</dbReference>
<accession>A0A8J8T1Z4</accession>
<reference evidence="7" key="1">
    <citation type="submission" date="2019-06" db="EMBL/GenBank/DDBJ databases">
        <authorList>
            <person name="Zheng W."/>
        </authorList>
    </citation>
    <scope>NUCLEOTIDE SEQUENCE</scope>
    <source>
        <strain evidence="7">QDHG01</strain>
    </source>
</reference>
<feature type="transmembrane region" description="Helical" evidence="6">
    <location>
        <begin position="32"/>
        <end position="54"/>
    </location>
</feature>
<dbReference type="GO" id="GO:0015297">
    <property type="term" value="F:antiporter activity"/>
    <property type="evidence" value="ECO:0007669"/>
    <property type="project" value="InterPro"/>
</dbReference>
<feature type="transmembrane region" description="Helical" evidence="6">
    <location>
        <begin position="433"/>
        <end position="456"/>
    </location>
</feature>
<evidence type="ECO:0000256" key="2">
    <source>
        <dbReference type="ARBA" id="ARBA00010199"/>
    </source>
</evidence>
<evidence type="ECO:0000256" key="6">
    <source>
        <dbReference type="SAM" id="Phobius"/>
    </source>
</evidence>
<feature type="transmembrane region" description="Helical" evidence="6">
    <location>
        <begin position="206"/>
        <end position="230"/>
    </location>
</feature>
<sequence>MLKLDPPNRSSDQRLAFKESKVYDRWEMSKNILYLALPIIVGQVFGLFVEMLNLVFAGRLGDPIYVAAVGLGNMYANVTCLLIIFGLNTAIATLCSQAYGSGNLHLVGVYLNKGRIANVLFFIPIFGIMFLCEPFLTIIGMDPQASKLAQQYTYGMVCALFFQGQFDAIRQYLNAIKQSEVITYIMIASSIYHCIILYILVDYLDWGIYGCSWGTLITYVVNTLILSVYCMRKESLKESFFFPTKECFENMWDYFKIGIPSSAMISIEWWSFELQAVMSSYLGILYGGSMVIMINTLVMTSMVPYGASIVAAVLIGNSLGEGKPQKAVLYLKLVTGYTLFSTAVVGGLLLLLRNQVAQLFTNQQDLLTVVTANYPYTALFLFLHSFALAMSGGLRGLGKQGLAISCMFVAFFLFGHPLSALFCFYFKLGLPGITMGFTCGSLAVSIMYFVYLMFICNWSQISKKIRQQMKKPEESYVNNASLKEKLLE</sequence>
<proteinExistence type="inferred from homology"/>
<dbReference type="GO" id="GO:0042910">
    <property type="term" value="F:xenobiotic transmembrane transporter activity"/>
    <property type="evidence" value="ECO:0007669"/>
    <property type="project" value="InterPro"/>
</dbReference>
<comment type="caution">
    <text evidence="7">The sequence shown here is derived from an EMBL/GenBank/DDBJ whole genome shotgun (WGS) entry which is preliminary data.</text>
</comment>
<dbReference type="EMBL" id="RRYP01009092">
    <property type="protein sequence ID" value="TNV79307.1"/>
    <property type="molecule type" value="Genomic_DNA"/>
</dbReference>
<dbReference type="CDD" id="cd13132">
    <property type="entry name" value="MATE_eukaryotic"/>
    <property type="match status" value="1"/>
</dbReference>
<feature type="transmembrane region" description="Helical" evidence="6">
    <location>
        <begin position="372"/>
        <end position="390"/>
    </location>
</feature>
<evidence type="ECO:0000256" key="4">
    <source>
        <dbReference type="ARBA" id="ARBA00022989"/>
    </source>
</evidence>
<name>A0A8J8T1Z4_HALGN</name>
<feature type="transmembrane region" description="Helical" evidence="6">
    <location>
        <begin position="181"/>
        <end position="200"/>
    </location>
</feature>
<evidence type="ECO:0000256" key="1">
    <source>
        <dbReference type="ARBA" id="ARBA00004141"/>
    </source>
</evidence>
<feature type="transmembrane region" description="Helical" evidence="6">
    <location>
        <begin position="402"/>
        <end position="427"/>
    </location>
</feature>
<dbReference type="AlphaFoldDB" id="A0A8J8T1Z4"/>
<comment type="similarity">
    <text evidence="2">Belongs to the multi antimicrobial extrusion (MATE) (TC 2.A.66.1) family.</text>
</comment>
<dbReference type="NCBIfam" id="TIGR00797">
    <property type="entry name" value="matE"/>
    <property type="match status" value="1"/>
</dbReference>
<dbReference type="GO" id="GO:0016020">
    <property type="term" value="C:membrane"/>
    <property type="evidence" value="ECO:0007669"/>
    <property type="project" value="UniProtKB-SubCell"/>
</dbReference>
<feature type="transmembrane region" description="Helical" evidence="6">
    <location>
        <begin position="116"/>
        <end position="139"/>
    </location>
</feature>
<dbReference type="InterPro" id="IPR045069">
    <property type="entry name" value="MATE_euk"/>
</dbReference>
<dbReference type="OrthoDB" id="2126698at2759"/>
<evidence type="ECO:0000256" key="3">
    <source>
        <dbReference type="ARBA" id="ARBA00022692"/>
    </source>
</evidence>
<feature type="transmembrane region" description="Helical" evidence="6">
    <location>
        <begin position="151"/>
        <end position="169"/>
    </location>
</feature>
<dbReference type="Proteomes" id="UP000785679">
    <property type="component" value="Unassembled WGS sequence"/>
</dbReference>
<gene>
    <name evidence="7" type="ORF">FGO68_gene3329</name>
</gene>
<feature type="transmembrane region" description="Helical" evidence="6">
    <location>
        <begin position="74"/>
        <end position="95"/>
    </location>
</feature>
<organism evidence="7 8">
    <name type="scientific">Halteria grandinella</name>
    <dbReference type="NCBI Taxonomy" id="5974"/>
    <lineage>
        <taxon>Eukaryota</taxon>
        <taxon>Sar</taxon>
        <taxon>Alveolata</taxon>
        <taxon>Ciliophora</taxon>
        <taxon>Intramacronucleata</taxon>
        <taxon>Spirotrichea</taxon>
        <taxon>Stichotrichia</taxon>
        <taxon>Sporadotrichida</taxon>
        <taxon>Halteriidae</taxon>
        <taxon>Halteria</taxon>
    </lineage>
</organism>
<dbReference type="PANTHER" id="PTHR11206">
    <property type="entry name" value="MULTIDRUG RESISTANCE PROTEIN"/>
    <property type="match status" value="1"/>
</dbReference>
<feature type="transmembrane region" description="Helical" evidence="6">
    <location>
        <begin position="327"/>
        <end position="352"/>
    </location>
</feature>
<keyword evidence="5 6" id="KW-0472">Membrane</keyword>
<dbReference type="Pfam" id="PF01554">
    <property type="entry name" value="MatE"/>
    <property type="match status" value="2"/>
</dbReference>
<dbReference type="GO" id="GO:1990961">
    <property type="term" value="P:xenobiotic detoxification by transmembrane export across the plasma membrane"/>
    <property type="evidence" value="ECO:0007669"/>
    <property type="project" value="InterPro"/>
</dbReference>
<feature type="transmembrane region" description="Helical" evidence="6">
    <location>
        <begin position="292"/>
        <end position="315"/>
    </location>
</feature>
<keyword evidence="8" id="KW-1185">Reference proteome</keyword>
<evidence type="ECO:0000256" key="5">
    <source>
        <dbReference type="ARBA" id="ARBA00023136"/>
    </source>
</evidence>
<evidence type="ECO:0000313" key="8">
    <source>
        <dbReference type="Proteomes" id="UP000785679"/>
    </source>
</evidence>
<keyword evidence="4 6" id="KW-1133">Transmembrane helix</keyword>
<keyword evidence="3 6" id="KW-0812">Transmembrane</keyword>
<comment type="subcellular location">
    <subcellularLocation>
        <location evidence="1">Membrane</location>
        <topology evidence="1">Multi-pass membrane protein</topology>
    </subcellularLocation>
</comment>
<evidence type="ECO:0000313" key="7">
    <source>
        <dbReference type="EMBL" id="TNV79307.1"/>
    </source>
</evidence>
<protein>
    <submittedName>
        <fullName evidence="7">Uncharacterized protein</fullName>
    </submittedName>
</protein>